<feature type="domain" description="Sigma-54 factor interaction" evidence="9">
    <location>
        <begin position="142"/>
        <end position="372"/>
    </location>
</feature>
<dbReference type="InterPro" id="IPR009057">
    <property type="entry name" value="Homeodomain-like_sf"/>
</dbReference>
<evidence type="ECO:0000256" key="5">
    <source>
        <dbReference type="ARBA" id="ARBA00023015"/>
    </source>
</evidence>
<proteinExistence type="predicted"/>
<dbReference type="Pfam" id="PF25601">
    <property type="entry name" value="AAA_lid_14"/>
    <property type="match status" value="1"/>
</dbReference>
<keyword evidence="2" id="KW-0547">Nucleotide-binding</keyword>
<evidence type="ECO:0000313" key="11">
    <source>
        <dbReference type="EMBL" id="OGW98027.1"/>
    </source>
</evidence>
<dbReference type="InterPro" id="IPR058031">
    <property type="entry name" value="AAA_lid_NorR"/>
</dbReference>
<dbReference type="Pfam" id="PF00072">
    <property type="entry name" value="Response_reg"/>
    <property type="match status" value="1"/>
</dbReference>
<gene>
    <name evidence="11" type="ORF">A3G33_07275</name>
</gene>
<feature type="domain" description="Response regulatory" evidence="10">
    <location>
        <begin position="3"/>
        <end position="117"/>
    </location>
</feature>
<dbReference type="PROSITE" id="PS50045">
    <property type="entry name" value="SIGMA54_INTERACT_4"/>
    <property type="match status" value="1"/>
</dbReference>
<dbReference type="EMBL" id="MHFR01000037">
    <property type="protein sequence ID" value="OGW98027.1"/>
    <property type="molecule type" value="Genomic_DNA"/>
</dbReference>
<dbReference type="SMART" id="SM00448">
    <property type="entry name" value="REC"/>
    <property type="match status" value="1"/>
</dbReference>
<evidence type="ECO:0000256" key="7">
    <source>
        <dbReference type="ARBA" id="ARBA00023163"/>
    </source>
</evidence>
<dbReference type="SUPFAM" id="SSF52172">
    <property type="entry name" value="CheY-like"/>
    <property type="match status" value="1"/>
</dbReference>
<dbReference type="GO" id="GO:0005524">
    <property type="term" value="F:ATP binding"/>
    <property type="evidence" value="ECO:0007669"/>
    <property type="project" value="UniProtKB-KW"/>
</dbReference>
<evidence type="ECO:0000313" key="12">
    <source>
        <dbReference type="Proteomes" id="UP000178187"/>
    </source>
</evidence>
<dbReference type="Proteomes" id="UP000178187">
    <property type="component" value="Unassembled WGS sequence"/>
</dbReference>
<dbReference type="GO" id="GO:0006355">
    <property type="term" value="P:regulation of DNA-templated transcription"/>
    <property type="evidence" value="ECO:0007669"/>
    <property type="project" value="InterPro"/>
</dbReference>
<evidence type="ECO:0000259" key="9">
    <source>
        <dbReference type="PROSITE" id="PS50045"/>
    </source>
</evidence>
<dbReference type="Pfam" id="PF00158">
    <property type="entry name" value="Sigma54_activat"/>
    <property type="match status" value="1"/>
</dbReference>
<dbReference type="GO" id="GO:0043565">
    <property type="term" value="F:sequence-specific DNA binding"/>
    <property type="evidence" value="ECO:0007669"/>
    <property type="project" value="InterPro"/>
</dbReference>
<comment type="caution">
    <text evidence="11">The sequence shown here is derived from an EMBL/GenBank/DDBJ whole genome shotgun (WGS) entry which is preliminary data.</text>
</comment>
<dbReference type="SMART" id="SM00382">
    <property type="entry name" value="AAA"/>
    <property type="match status" value="1"/>
</dbReference>
<dbReference type="InterPro" id="IPR027417">
    <property type="entry name" value="P-loop_NTPase"/>
</dbReference>
<dbReference type="Pfam" id="PF02954">
    <property type="entry name" value="HTH_8"/>
    <property type="match status" value="1"/>
</dbReference>
<keyword evidence="7" id="KW-0804">Transcription</keyword>
<dbReference type="PROSITE" id="PS00676">
    <property type="entry name" value="SIGMA54_INTERACT_2"/>
    <property type="match status" value="1"/>
</dbReference>
<dbReference type="InterPro" id="IPR011006">
    <property type="entry name" value="CheY-like_superfamily"/>
</dbReference>
<evidence type="ECO:0000256" key="2">
    <source>
        <dbReference type="ARBA" id="ARBA00022741"/>
    </source>
</evidence>
<organism evidence="11 12">
    <name type="scientific">Candidatus Danuiimicrobium aquiferis</name>
    <dbReference type="NCBI Taxonomy" id="1801832"/>
    <lineage>
        <taxon>Bacteria</taxon>
        <taxon>Pseudomonadati</taxon>
        <taxon>Candidatus Omnitrophota</taxon>
        <taxon>Candidatus Danuiimicrobium</taxon>
    </lineage>
</organism>
<evidence type="ECO:0000259" key="10">
    <source>
        <dbReference type="PROSITE" id="PS50110"/>
    </source>
</evidence>
<keyword evidence="3" id="KW-0067">ATP-binding</keyword>
<dbReference type="Gene3D" id="3.40.50.300">
    <property type="entry name" value="P-loop containing nucleotide triphosphate hydrolases"/>
    <property type="match status" value="1"/>
</dbReference>
<keyword evidence="5" id="KW-0805">Transcription regulation</keyword>
<evidence type="ECO:0000256" key="3">
    <source>
        <dbReference type="ARBA" id="ARBA00022840"/>
    </source>
</evidence>
<dbReference type="PROSITE" id="PS00688">
    <property type="entry name" value="SIGMA54_INTERACT_3"/>
    <property type="match status" value="1"/>
</dbReference>
<dbReference type="FunFam" id="3.40.50.2300:FF:000018">
    <property type="entry name" value="DNA-binding transcriptional regulator NtrC"/>
    <property type="match status" value="1"/>
</dbReference>
<dbReference type="SUPFAM" id="SSF46689">
    <property type="entry name" value="Homeodomain-like"/>
    <property type="match status" value="1"/>
</dbReference>
<dbReference type="InterPro" id="IPR025944">
    <property type="entry name" value="Sigma_54_int_dom_CS"/>
</dbReference>
<dbReference type="GO" id="GO:0000160">
    <property type="term" value="P:phosphorelay signal transduction system"/>
    <property type="evidence" value="ECO:0007669"/>
    <property type="project" value="UniProtKB-KW"/>
</dbReference>
<dbReference type="InterPro" id="IPR002078">
    <property type="entry name" value="Sigma_54_int"/>
</dbReference>
<keyword evidence="1 8" id="KW-0597">Phosphoprotein</keyword>
<evidence type="ECO:0000256" key="8">
    <source>
        <dbReference type="PROSITE-ProRule" id="PRU00169"/>
    </source>
</evidence>
<sequence>MPNIYVIDDEANIRTMLREALTGEGYDVQCFADSSEAIATIQKVNPDLVITDLVMPGIDGIGLIQKTKTINPEINILLITAYASIESAVKAIRAGACDYLVKPFKIDDLLNAVKKALSQKRLMPEFTGKNVSLHEKYNLKNFIGATPEMKSVFGLIEKVAKTDSSVLIMGESGTGKEMVARAIHYHSKRAKGPFVSINCAALPETLLESELFGYEKGAFTGAGATKEGLFELAEEGTFLLDEIGDMSVNLQVKLLRVLQERNFKRLGGVRDISVDFRLLAATSKNLHEEIKAKKFREDLFYRLNVIPIVLPPLRNRKDDIPVFVYYFLGLFSARNNVKKKLQVTPEGMAVFQDHSWPGNIRELENVLERLITLLEGDVIDANAVRNALNAGNLSLSQGKTINIQDDLKQSVESFERDIIEEALKEEKGNKNKAAKKLHLTRQALHYKLKKYGIESDGKEN</sequence>
<feature type="modified residue" description="4-aspartylphosphate" evidence="8">
    <location>
        <position position="52"/>
    </location>
</feature>
<dbReference type="Gene3D" id="1.10.8.60">
    <property type="match status" value="1"/>
</dbReference>
<reference evidence="11 12" key="1">
    <citation type="journal article" date="2016" name="Nat. Commun.">
        <title>Thousands of microbial genomes shed light on interconnected biogeochemical processes in an aquifer system.</title>
        <authorList>
            <person name="Anantharaman K."/>
            <person name="Brown C.T."/>
            <person name="Hug L.A."/>
            <person name="Sharon I."/>
            <person name="Castelle C.J."/>
            <person name="Probst A.J."/>
            <person name="Thomas B.C."/>
            <person name="Singh A."/>
            <person name="Wilkins M.J."/>
            <person name="Karaoz U."/>
            <person name="Brodie E.L."/>
            <person name="Williams K.H."/>
            <person name="Hubbard S.S."/>
            <person name="Banfield J.F."/>
        </authorList>
    </citation>
    <scope>NUCLEOTIDE SEQUENCE [LARGE SCALE GENOMIC DNA]</scope>
</reference>
<evidence type="ECO:0000256" key="4">
    <source>
        <dbReference type="ARBA" id="ARBA00023012"/>
    </source>
</evidence>
<name>A0A1G1KYP2_9BACT</name>
<dbReference type="InterPro" id="IPR025662">
    <property type="entry name" value="Sigma_54_int_dom_ATP-bd_1"/>
</dbReference>
<dbReference type="PRINTS" id="PR01590">
    <property type="entry name" value="HTHFIS"/>
</dbReference>
<dbReference type="InterPro" id="IPR025943">
    <property type="entry name" value="Sigma_54_int_dom_ATP-bd_2"/>
</dbReference>
<keyword evidence="6" id="KW-0238">DNA-binding</keyword>
<dbReference type="PROSITE" id="PS00675">
    <property type="entry name" value="SIGMA54_INTERACT_1"/>
    <property type="match status" value="1"/>
</dbReference>
<dbReference type="InterPro" id="IPR001789">
    <property type="entry name" value="Sig_transdc_resp-reg_receiver"/>
</dbReference>
<dbReference type="SUPFAM" id="SSF52540">
    <property type="entry name" value="P-loop containing nucleoside triphosphate hydrolases"/>
    <property type="match status" value="1"/>
</dbReference>
<dbReference type="CDD" id="cd00009">
    <property type="entry name" value="AAA"/>
    <property type="match status" value="1"/>
</dbReference>
<dbReference type="InterPro" id="IPR002197">
    <property type="entry name" value="HTH_Fis"/>
</dbReference>
<dbReference type="PANTHER" id="PTHR32071">
    <property type="entry name" value="TRANSCRIPTIONAL REGULATORY PROTEIN"/>
    <property type="match status" value="1"/>
</dbReference>
<dbReference type="FunFam" id="3.40.50.300:FF:000006">
    <property type="entry name" value="DNA-binding transcriptional regulator NtrC"/>
    <property type="match status" value="1"/>
</dbReference>
<dbReference type="Gene3D" id="3.40.50.2300">
    <property type="match status" value="1"/>
</dbReference>
<accession>A0A1G1KYP2</accession>
<protein>
    <recommendedName>
        <fullName evidence="13">Fis family transcriptional regulator</fullName>
    </recommendedName>
</protein>
<dbReference type="PROSITE" id="PS50110">
    <property type="entry name" value="RESPONSE_REGULATORY"/>
    <property type="match status" value="1"/>
</dbReference>
<dbReference type="Gene3D" id="1.10.10.60">
    <property type="entry name" value="Homeodomain-like"/>
    <property type="match status" value="1"/>
</dbReference>
<dbReference type="AlphaFoldDB" id="A0A1G1KYP2"/>
<evidence type="ECO:0000256" key="1">
    <source>
        <dbReference type="ARBA" id="ARBA00022553"/>
    </source>
</evidence>
<dbReference type="InterPro" id="IPR003593">
    <property type="entry name" value="AAA+_ATPase"/>
</dbReference>
<evidence type="ECO:0000256" key="6">
    <source>
        <dbReference type="ARBA" id="ARBA00023125"/>
    </source>
</evidence>
<keyword evidence="4" id="KW-0902">Two-component regulatory system</keyword>
<evidence type="ECO:0008006" key="13">
    <source>
        <dbReference type="Google" id="ProtNLM"/>
    </source>
</evidence>